<feature type="transmembrane region" description="Helical" evidence="1">
    <location>
        <begin position="21"/>
        <end position="54"/>
    </location>
</feature>
<comment type="caution">
    <text evidence="2">The sequence shown here is derived from an EMBL/GenBank/DDBJ whole genome shotgun (WGS) entry which is preliminary data.</text>
</comment>
<gene>
    <name evidence="2" type="ORF">GND11_002589</name>
</gene>
<reference evidence="2" key="1">
    <citation type="journal article" date="2018" name="Genome Biol.">
        <title>SKESA: strategic k-mer extension for scrupulous assemblies.</title>
        <authorList>
            <person name="Souvorov A."/>
            <person name="Agarwala R."/>
            <person name="Lipman D.J."/>
        </authorList>
    </citation>
    <scope>NUCLEOTIDE SEQUENCE</scope>
    <source>
        <strain evidence="2">3472-64</strain>
    </source>
</reference>
<protein>
    <submittedName>
        <fullName evidence="2">Uncharacterized protein</fullName>
    </submittedName>
</protein>
<keyword evidence="1" id="KW-0472">Membrane</keyword>
<keyword evidence="1" id="KW-1133">Transmembrane helix</keyword>
<name>A0A737LIK2_SALER</name>
<reference evidence="2" key="2">
    <citation type="submission" date="2018-07" db="EMBL/GenBank/DDBJ databases">
        <authorList>
            <consortium name="NCBI Pathogen Detection Project"/>
        </authorList>
    </citation>
    <scope>NUCLEOTIDE SEQUENCE</scope>
    <source>
        <strain evidence="2">3472-64</strain>
    </source>
</reference>
<evidence type="ECO:0000256" key="1">
    <source>
        <dbReference type="SAM" id="Phobius"/>
    </source>
</evidence>
<accession>A0A737LIK2</accession>
<keyword evidence="1" id="KW-0812">Transmembrane</keyword>
<dbReference type="AlphaFoldDB" id="A0A737LIK2"/>
<organism evidence="2">
    <name type="scientific">Salmonella enterica subsp. salamae serovar 42:f,g,t:--</name>
    <dbReference type="NCBI Taxonomy" id="41518"/>
    <lineage>
        <taxon>Bacteria</taxon>
        <taxon>Pseudomonadati</taxon>
        <taxon>Pseudomonadota</taxon>
        <taxon>Gammaproteobacteria</taxon>
        <taxon>Enterobacterales</taxon>
        <taxon>Enterobacteriaceae</taxon>
        <taxon>Salmonella</taxon>
    </lineage>
</organism>
<sequence length="64" mass="7103">MSPFIYTSLSSPVYVRTAPDIAGYISICASFSLLSPLAFSGLALLPLVALYHYLAFSFCWRKHQ</sequence>
<proteinExistence type="predicted"/>
<dbReference type="EMBL" id="DAATEH010000023">
    <property type="protein sequence ID" value="HAE8209226.1"/>
    <property type="molecule type" value="Genomic_DNA"/>
</dbReference>
<evidence type="ECO:0000313" key="2">
    <source>
        <dbReference type="EMBL" id="HAE8209226.1"/>
    </source>
</evidence>